<accession>R7S2J1</accession>
<dbReference type="SUPFAM" id="SSF50370">
    <property type="entry name" value="Ricin B-like lectins"/>
    <property type="match status" value="1"/>
</dbReference>
<dbReference type="Pfam" id="PF22301">
    <property type="entry name" value="AUDH_beta_propeller"/>
    <property type="match status" value="1"/>
</dbReference>
<evidence type="ECO:0000313" key="3">
    <source>
        <dbReference type="EMBL" id="EIN03466.1"/>
    </source>
</evidence>
<gene>
    <name evidence="3" type="ORF">PUNSTDRAFT_128760</name>
</gene>
<dbReference type="InterPro" id="IPR040887">
    <property type="entry name" value="AUDH_Cupin"/>
</dbReference>
<dbReference type="InterPro" id="IPR054583">
    <property type="entry name" value="Beta-prop_AUDH"/>
</dbReference>
<dbReference type="eggNOG" id="ENOG502RJXH">
    <property type="taxonomic scope" value="Eukaryota"/>
</dbReference>
<evidence type="ECO:0000259" key="2">
    <source>
        <dbReference type="Pfam" id="PF22301"/>
    </source>
</evidence>
<dbReference type="KEGG" id="psq:PUNSTDRAFT_128760"/>
<feature type="domain" description="Aldos-2-ulose dehydratase beta-propeller" evidence="2">
    <location>
        <begin position="113"/>
        <end position="294"/>
    </location>
</feature>
<feature type="domain" description="Aldos-2-ulose dehydratase/isomerase (AUDH) Cupin" evidence="1">
    <location>
        <begin position="424"/>
        <end position="724"/>
    </location>
</feature>
<dbReference type="AlphaFoldDB" id="R7S2J1"/>
<reference evidence="4" key="1">
    <citation type="journal article" date="2012" name="Science">
        <title>The Paleozoic origin of enzymatic lignin decomposition reconstructed from 31 fungal genomes.</title>
        <authorList>
            <person name="Floudas D."/>
            <person name="Binder M."/>
            <person name="Riley R."/>
            <person name="Barry K."/>
            <person name="Blanchette R.A."/>
            <person name="Henrissat B."/>
            <person name="Martinez A.T."/>
            <person name="Otillar R."/>
            <person name="Spatafora J.W."/>
            <person name="Yadav J.S."/>
            <person name="Aerts A."/>
            <person name="Benoit I."/>
            <person name="Boyd A."/>
            <person name="Carlson A."/>
            <person name="Copeland A."/>
            <person name="Coutinho P.M."/>
            <person name="de Vries R.P."/>
            <person name="Ferreira P."/>
            <person name="Findley K."/>
            <person name="Foster B."/>
            <person name="Gaskell J."/>
            <person name="Glotzer D."/>
            <person name="Gorecki P."/>
            <person name="Heitman J."/>
            <person name="Hesse C."/>
            <person name="Hori C."/>
            <person name="Igarashi K."/>
            <person name="Jurgens J.A."/>
            <person name="Kallen N."/>
            <person name="Kersten P."/>
            <person name="Kohler A."/>
            <person name="Kuees U."/>
            <person name="Kumar T.K.A."/>
            <person name="Kuo A."/>
            <person name="LaButti K."/>
            <person name="Larrondo L.F."/>
            <person name="Lindquist E."/>
            <person name="Ling A."/>
            <person name="Lombard V."/>
            <person name="Lucas S."/>
            <person name="Lundell T."/>
            <person name="Martin R."/>
            <person name="McLaughlin D.J."/>
            <person name="Morgenstern I."/>
            <person name="Morin E."/>
            <person name="Murat C."/>
            <person name="Nagy L.G."/>
            <person name="Nolan M."/>
            <person name="Ohm R.A."/>
            <person name="Patyshakuliyeva A."/>
            <person name="Rokas A."/>
            <person name="Ruiz-Duenas F.J."/>
            <person name="Sabat G."/>
            <person name="Salamov A."/>
            <person name="Samejima M."/>
            <person name="Schmutz J."/>
            <person name="Slot J.C."/>
            <person name="St John F."/>
            <person name="Stenlid J."/>
            <person name="Sun H."/>
            <person name="Sun S."/>
            <person name="Syed K."/>
            <person name="Tsang A."/>
            <person name="Wiebenga A."/>
            <person name="Young D."/>
            <person name="Pisabarro A."/>
            <person name="Eastwood D.C."/>
            <person name="Martin F."/>
            <person name="Cullen D."/>
            <person name="Grigoriev I.V."/>
            <person name="Hibbett D.S."/>
        </authorList>
    </citation>
    <scope>NUCLEOTIDE SEQUENCE [LARGE SCALE GENOMIC DNA]</scope>
    <source>
        <strain evidence="4">HHB-11173 SS5</strain>
    </source>
</reference>
<dbReference type="Gene3D" id="2.80.10.50">
    <property type="match status" value="1"/>
</dbReference>
<evidence type="ECO:0000259" key="1">
    <source>
        <dbReference type="Pfam" id="PF18637"/>
    </source>
</evidence>
<dbReference type="InterPro" id="IPR035992">
    <property type="entry name" value="Ricin_B-like_lectins"/>
</dbReference>
<sequence length="881" mass="96746">MQHFSKIEVQGSRPDGYWVEAFPFHTKDTQAPDLVGYGLGTSQDASKIHVFRNPYRKGQSSIPPPTGDWQNIHVATLQFPVAFCCADISGNGYNDIILSDTYGSSMNDIWSDGGRVSWFENTGDYNREVWTQRYIGRSPGMHRLKTGHFTTSNAVQIIAVPIVIKSGDFESPAPVIIYTAPPDPRSPQVDGGWPNEIAFKDTFRLVHEITVIPGANNGLDQVLLAGREGISLIWYNETSKKWMSEHLGSGLSQTRGNPFWGSGSVDVAKVHDDSAGYIASCEAFHGNTVSVYTKPTNAPKSQLRGVNWTRHVLEDFGPLNKEHTGSIHYVVCADIDNDGVEELLVALMGSDPPSWEKTGVWCYKPVDLQKAKFSKRKLSDNSAGRIAIADFKSTGVLDYATISYSVPGYFVSPNPSINAFINAPITAERLNDEVLFRVPRPTAAPGIDEVMFLDVASRKLALVVVPPHQKYAIAQGDGIKVIAGRVTWTNANDTTHERTIATAPFTAVSTKIDAKDGHVYTQAEGAVFVLMKHSTTSGAPPYSNMKQLAAHNLFNSRFPKDLQHMSFPWVKVEDRPWANGGFKGLEFYNLTGFYVRYADDSDDLICHIQLWTAGVGVSAGFHNHTDKSFCEIHACIVNGTGKGGMYWATVEDELFDPAKPDEDKYTGIAVPDMSEHGPLWRTSEDGLPLLRSNDTVNYPWHAWIAGKSPTAGQKFDVWLAFEFPPFVAEAEQTANMVTLKPGKYRIFNPASQLELQVQGGESKDGAPVVGHKKGPGSQAWEISVIPGTRFQLFHNDVSRSNATVVWPPTAGQKVVGSRSAARLDLTSAWALASAGGNTYEVRLIGTHLVLEVDAHGKVHISPKDLVPRESQKWHFEAVSST</sequence>
<dbReference type="GeneID" id="18878174"/>
<keyword evidence="4" id="KW-1185">Reference proteome</keyword>
<protein>
    <submittedName>
        <fullName evidence="3">Uncharacterized protein</fullName>
    </submittedName>
</protein>
<dbReference type="OMA" id="SIHQVVC"/>
<dbReference type="RefSeq" id="XP_007389297.1">
    <property type="nucleotide sequence ID" value="XM_007389235.1"/>
</dbReference>
<dbReference type="SUPFAM" id="SSF69318">
    <property type="entry name" value="Integrin alpha N-terminal domain"/>
    <property type="match status" value="1"/>
</dbReference>
<evidence type="ECO:0000313" key="4">
    <source>
        <dbReference type="Proteomes" id="UP000054196"/>
    </source>
</evidence>
<dbReference type="InterPro" id="IPR028994">
    <property type="entry name" value="Integrin_alpha_N"/>
</dbReference>
<dbReference type="Gene3D" id="2.60.120.990">
    <property type="match status" value="1"/>
</dbReference>
<dbReference type="HOGENOM" id="CLU_015427_0_0_1"/>
<dbReference type="Proteomes" id="UP000054196">
    <property type="component" value="Unassembled WGS sequence"/>
</dbReference>
<name>R7S2J1_PUNST</name>
<dbReference type="CDD" id="cd23447">
    <property type="entry name" value="beta-trefoil_Ricin_AUDH"/>
    <property type="match status" value="1"/>
</dbReference>
<proteinExistence type="predicted"/>
<dbReference type="EMBL" id="JH687563">
    <property type="protein sequence ID" value="EIN03466.1"/>
    <property type="molecule type" value="Genomic_DNA"/>
</dbReference>
<dbReference type="Pfam" id="PF18637">
    <property type="entry name" value="AUDH_Cupin"/>
    <property type="match status" value="1"/>
</dbReference>
<organism evidence="3 4">
    <name type="scientific">Punctularia strigosozonata (strain HHB-11173)</name>
    <name type="common">White-rot fungus</name>
    <dbReference type="NCBI Taxonomy" id="741275"/>
    <lineage>
        <taxon>Eukaryota</taxon>
        <taxon>Fungi</taxon>
        <taxon>Dikarya</taxon>
        <taxon>Basidiomycota</taxon>
        <taxon>Agaricomycotina</taxon>
        <taxon>Agaricomycetes</taxon>
        <taxon>Corticiales</taxon>
        <taxon>Punctulariaceae</taxon>
        <taxon>Punctularia</taxon>
    </lineage>
</organism>
<dbReference type="OrthoDB" id="5378718at2759"/>